<accession>A0A918D3P1</accession>
<dbReference type="PANTHER" id="PTHR42809">
    <property type="entry name" value="FLAVODOXIN 2"/>
    <property type="match status" value="1"/>
</dbReference>
<gene>
    <name evidence="9" type="ORF">GCM10007971_27630</name>
</gene>
<name>A0A918D3P1_9BACI</name>
<protein>
    <submittedName>
        <fullName evidence="9">Flavodoxin</fullName>
    </submittedName>
</protein>
<evidence type="ECO:0000256" key="2">
    <source>
        <dbReference type="ARBA" id="ARBA00003297"/>
    </source>
</evidence>
<reference evidence="9" key="1">
    <citation type="journal article" date="2014" name="Int. J. Syst. Evol. Microbiol.">
        <title>Complete genome sequence of Corynebacterium casei LMG S-19264T (=DSM 44701T), isolated from a smear-ripened cheese.</title>
        <authorList>
            <consortium name="US DOE Joint Genome Institute (JGI-PGF)"/>
            <person name="Walter F."/>
            <person name="Albersmeier A."/>
            <person name="Kalinowski J."/>
            <person name="Ruckert C."/>
        </authorList>
    </citation>
    <scope>NUCLEOTIDE SEQUENCE</scope>
    <source>
        <strain evidence="9">JCM 17251</strain>
    </source>
</reference>
<dbReference type="Pfam" id="PF00258">
    <property type="entry name" value="Flavodoxin_1"/>
    <property type="match status" value="1"/>
</dbReference>
<organism evidence="9 10">
    <name type="scientific">Oceanobacillus indicireducens</name>
    <dbReference type="NCBI Taxonomy" id="1004261"/>
    <lineage>
        <taxon>Bacteria</taxon>
        <taxon>Bacillati</taxon>
        <taxon>Bacillota</taxon>
        <taxon>Bacilli</taxon>
        <taxon>Bacillales</taxon>
        <taxon>Bacillaceae</taxon>
        <taxon>Oceanobacillus</taxon>
    </lineage>
</organism>
<keyword evidence="6" id="KW-0288">FMN</keyword>
<keyword evidence="4" id="KW-0813">Transport</keyword>
<keyword evidence="7" id="KW-0249">Electron transport</keyword>
<comment type="cofactor">
    <cofactor evidence="1">
        <name>FMN</name>
        <dbReference type="ChEBI" id="CHEBI:58210"/>
    </cofactor>
</comment>
<evidence type="ECO:0000256" key="4">
    <source>
        <dbReference type="ARBA" id="ARBA00022448"/>
    </source>
</evidence>
<dbReference type="Proteomes" id="UP000624041">
    <property type="component" value="Unassembled WGS sequence"/>
</dbReference>
<evidence type="ECO:0000256" key="6">
    <source>
        <dbReference type="ARBA" id="ARBA00022643"/>
    </source>
</evidence>
<keyword evidence="10" id="KW-1185">Reference proteome</keyword>
<comment type="similarity">
    <text evidence="3">Belongs to the flavodoxin family.</text>
</comment>
<comment type="caution">
    <text evidence="9">The sequence shown here is derived from an EMBL/GenBank/DDBJ whole genome shotgun (WGS) entry which is preliminary data.</text>
</comment>
<evidence type="ECO:0000256" key="3">
    <source>
        <dbReference type="ARBA" id="ARBA00005267"/>
    </source>
</evidence>
<evidence type="ECO:0000256" key="5">
    <source>
        <dbReference type="ARBA" id="ARBA00022630"/>
    </source>
</evidence>
<dbReference type="PROSITE" id="PS50902">
    <property type="entry name" value="FLAVODOXIN_LIKE"/>
    <property type="match status" value="1"/>
</dbReference>
<dbReference type="InterPro" id="IPR050619">
    <property type="entry name" value="Flavodoxin"/>
</dbReference>
<feature type="domain" description="Flavodoxin-like" evidence="8">
    <location>
        <begin position="3"/>
        <end position="138"/>
    </location>
</feature>
<dbReference type="EMBL" id="BMOS01000022">
    <property type="protein sequence ID" value="GGN62060.1"/>
    <property type="molecule type" value="Genomic_DNA"/>
</dbReference>
<dbReference type="GO" id="GO:0010181">
    <property type="term" value="F:FMN binding"/>
    <property type="evidence" value="ECO:0007669"/>
    <property type="project" value="InterPro"/>
</dbReference>
<dbReference type="InterPro" id="IPR029039">
    <property type="entry name" value="Flavoprotein-like_sf"/>
</dbReference>
<evidence type="ECO:0000313" key="10">
    <source>
        <dbReference type="Proteomes" id="UP000624041"/>
    </source>
</evidence>
<evidence type="ECO:0000259" key="8">
    <source>
        <dbReference type="PROSITE" id="PS50902"/>
    </source>
</evidence>
<evidence type="ECO:0000313" key="9">
    <source>
        <dbReference type="EMBL" id="GGN62060.1"/>
    </source>
</evidence>
<dbReference type="InterPro" id="IPR008254">
    <property type="entry name" value="Flavodoxin/NO_synth"/>
</dbReference>
<sequence>MKILIAYHSFSGNTEEIAEMIQDRLNHHGYQPELYEIGMGAYFPELSNYDVVMLGTFTWDLGSTPAEVKDFVADVGYKPDNIAVFGSGETQFGGEEMFCLAVTKLARFYNSPWEGLKIEQSPRGSQEIKVSNWVDGIVESVRKEKEQKSWVTVGV</sequence>
<dbReference type="PANTHER" id="PTHR42809:SF1">
    <property type="entry name" value="FLAVODOXIN 1"/>
    <property type="match status" value="1"/>
</dbReference>
<dbReference type="SUPFAM" id="SSF52218">
    <property type="entry name" value="Flavoproteins"/>
    <property type="match status" value="1"/>
</dbReference>
<reference evidence="9" key="2">
    <citation type="submission" date="2020-09" db="EMBL/GenBank/DDBJ databases">
        <authorList>
            <person name="Sun Q."/>
            <person name="Ohkuma M."/>
        </authorList>
    </citation>
    <scope>NUCLEOTIDE SEQUENCE</scope>
    <source>
        <strain evidence="9">JCM 17251</strain>
    </source>
</reference>
<keyword evidence="5" id="KW-0285">Flavoprotein</keyword>
<dbReference type="RefSeq" id="WP_188858288.1">
    <property type="nucleotide sequence ID" value="NZ_BMOS01000022.1"/>
</dbReference>
<evidence type="ECO:0000256" key="1">
    <source>
        <dbReference type="ARBA" id="ARBA00001917"/>
    </source>
</evidence>
<dbReference type="AlphaFoldDB" id="A0A918D3P1"/>
<comment type="function">
    <text evidence="2">Low-potential electron donor to a number of redox enzymes.</text>
</comment>
<dbReference type="NCBIfam" id="NF006747">
    <property type="entry name" value="PRK09271.1"/>
    <property type="match status" value="1"/>
</dbReference>
<evidence type="ECO:0000256" key="7">
    <source>
        <dbReference type="ARBA" id="ARBA00022982"/>
    </source>
</evidence>
<dbReference type="Gene3D" id="3.40.50.360">
    <property type="match status" value="1"/>
</dbReference>
<proteinExistence type="inferred from homology"/>
<dbReference type="GO" id="GO:0016651">
    <property type="term" value="F:oxidoreductase activity, acting on NAD(P)H"/>
    <property type="evidence" value="ECO:0007669"/>
    <property type="project" value="UniProtKB-ARBA"/>
</dbReference>